<dbReference type="InterPro" id="IPR032466">
    <property type="entry name" value="Metal_Hydrolase"/>
</dbReference>
<evidence type="ECO:0000259" key="1">
    <source>
        <dbReference type="Pfam" id="PF07969"/>
    </source>
</evidence>
<dbReference type="Proteomes" id="UP001628281">
    <property type="component" value="Unassembled WGS sequence"/>
</dbReference>
<dbReference type="EMBL" id="JBJLSN010000083">
    <property type="protein sequence ID" value="MFL7905506.1"/>
    <property type="molecule type" value="Genomic_DNA"/>
</dbReference>
<dbReference type="GO" id="GO:0016787">
    <property type="term" value="F:hydrolase activity"/>
    <property type="evidence" value="ECO:0007669"/>
    <property type="project" value="UniProtKB-KW"/>
</dbReference>
<proteinExistence type="predicted"/>
<dbReference type="SUPFAM" id="SSF51338">
    <property type="entry name" value="Composite domain of metallo-dependent hydrolases"/>
    <property type="match status" value="1"/>
</dbReference>
<name>A0ABW8VGL7_9PROT</name>
<reference evidence="2 3" key="1">
    <citation type="submission" date="2024-11" db="EMBL/GenBank/DDBJ databases">
        <title>Draft genome sequences of two bacteria associated to sugarcane roots in Colombia.</title>
        <authorList>
            <person name="Pardo-Diaz S."/>
            <person name="Masmela-Mendoza J."/>
            <person name="Delgadillo-Duran P."/>
            <person name="Bautista E.J."/>
            <person name="Rojas-Tapias D.F."/>
        </authorList>
    </citation>
    <scope>NUCLEOTIDE SEQUENCE [LARGE SCALE GENOMIC DNA]</scope>
    <source>
        <strain evidence="2 3">Ap18</strain>
    </source>
</reference>
<gene>
    <name evidence="2" type="ORF">ACJ41P_30575</name>
</gene>
<organism evidence="2 3">
    <name type="scientific">Azospirillum argentinense</name>
    <dbReference type="NCBI Taxonomy" id="2970906"/>
    <lineage>
        <taxon>Bacteria</taxon>
        <taxon>Pseudomonadati</taxon>
        <taxon>Pseudomonadota</taxon>
        <taxon>Alphaproteobacteria</taxon>
        <taxon>Rhodospirillales</taxon>
        <taxon>Azospirillaceae</taxon>
        <taxon>Azospirillum</taxon>
    </lineage>
</organism>
<dbReference type="Gene3D" id="3.10.310.70">
    <property type="match status" value="1"/>
</dbReference>
<evidence type="ECO:0000313" key="2">
    <source>
        <dbReference type="EMBL" id="MFL7905506.1"/>
    </source>
</evidence>
<dbReference type="SUPFAM" id="SSF51556">
    <property type="entry name" value="Metallo-dependent hydrolases"/>
    <property type="match status" value="1"/>
</dbReference>
<dbReference type="EC" id="3.5.-.-" evidence="2"/>
<dbReference type="InterPro" id="IPR013108">
    <property type="entry name" value="Amidohydro_3"/>
</dbReference>
<keyword evidence="2" id="KW-0378">Hydrolase</keyword>
<dbReference type="InterPro" id="IPR011059">
    <property type="entry name" value="Metal-dep_hydrolase_composite"/>
</dbReference>
<dbReference type="PANTHER" id="PTHR22642">
    <property type="entry name" value="IMIDAZOLONEPROPIONASE"/>
    <property type="match status" value="1"/>
</dbReference>
<dbReference type="Gene3D" id="3.20.20.140">
    <property type="entry name" value="Metal-dependent hydrolases"/>
    <property type="match status" value="2"/>
</dbReference>
<sequence>MPPGPLPALALYGGKVVTLDGAERIAQAVLIRGNRIAAVGRTAEVLAATDLTAARLDLRGRTVVPGLIDGHAHMDREGLKSALPTLAGCRGIDDVLERIAALARAARPGQWIVTMPIGEPPDYRGVPEALREGRWPTRHDLDRAAPDNPVYIKSIWGYWRHSLPLVSIANSMALRLAGMGRGTLSPSPHLTIERDASGAPTGVFIETAYMPLAEFTLMAAAPGFTPAQRIEGLERSMAVYAGFGTTGVFEGHGVATEVIAAYRHLRASDRQRVRAHLVFSPAWGAAEGAERLALVRSWLSWLAGRGLGDGWLRVAGLYGEAGEDSDNRLRAGALPRLGTGWAGFNYDSGLHRSALRDVLIEAARNGVRAVGIWPDMLDLFAEVDRVAPIAGQRWVYGHVSTADADAVARIRNLGLAVTTHTNRYIYKEGAALAARLGPEREDEVVPLRRLLDAGVPVSLATDNVPPSLFPPFWHAVSRRTREGGTVAPAQALTRLEALRCASTHGAWLVGEEAERGSIEPGKLADLTVLSDDPLSVDEDSLPAITAVLTLVDGHVVHRAPGILPNLPSLNRSLP</sequence>
<dbReference type="PANTHER" id="PTHR22642:SF2">
    <property type="entry name" value="PROTEIN LONG AFTER FAR-RED 3"/>
    <property type="match status" value="1"/>
</dbReference>
<feature type="domain" description="Amidohydrolase 3" evidence="1">
    <location>
        <begin position="57"/>
        <end position="557"/>
    </location>
</feature>
<comment type="caution">
    <text evidence="2">The sequence shown here is derived from an EMBL/GenBank/DDBJ whole genome shotgun (WGS) entry which is preliminary data.</text>
</comment>
<protein>
    <submittedName>
        <fullName evidence="2">Amidohydrolase</fullName>
        <ecNumber evidence="2">3.5.-.-</ecNumber>
    </submittedName>
</protein>
<dbReference type="Gene3D" id="2.30.40.10">
    <property type="entry name" value="Urease, subunit C, domain 1"/>
    <property type="match status" value="2"/>
</dbReference>
<dbReference type="Pfam" id="PF07969">
    <property type="entry name" value="Amidohydro_3"/>
    <property type="match status" value="1"/>
</dbReference>
<keyword evidence="3" id="KW-1185">Reference proteome</keyword>
<accession>A0ABW8VGL7</accession>
<dbReference type="RefSeq" id="WP_407825799.1">
    <property type="nucleotide sequence ID" value="NZ_JBJLSN010000083.1"/>
</dbReference>
<evidence type="ECO:0000313" key="3">
    <source>
        <dbReference type="Proteomes" id="UP001628281"/>
    </source>
</evidence>